<dbReference type="PANTHER" id="PTHR43227">
    <property type="entry name" value="BLL4140 PROTEIN"/>
    <property type="match status" value="1"/>
</dbReference>
<keyword evidence="6 7" id="KW-0472">Membrane</keyword>
<keyword evidence="3" id="KW-1003">Cell membrane</keyword>
<sequence length="309" mass="34630">MSFIRKRPYLFFLAPGFVIYTLFVVYPIFAAASISFYSWNGIGPKTFVGFANYVELFTSSELISQFTNALLNSLKIFGLSVAILIPLQIIAAYMIYSEVKGFKFFRVAIFSPQFISTPVIAFIFTLLLDSNVGVVNKLLEVIGLGEYVRPWLGVPELGMYIVWFMMSWTGFGVGMIFFLGAMKMVSRESLEAGYLDGAGYWRRLISIILPQIKVTILNMVLITYIVSMTIFDFNFILGGVSGGTNHYLDVMSLFFYRITFGVSNNPLGGNLSENAMGLGSTVACILFLMIFVISLLQIILTYKRRGEDV</sequence>
<protein>
    <submittedName>
        <fullName evidence="9">Sugar ABC transporter permease</fullName>
    </submittedName>
</protein>
<feature type="transmembrane region" description="Helical" evidence="7">
    <location>
        <begin position="212"/>
        <end position="231"/>
    </location>
</feature>
<organism evidence="9 10">
    <name type="scientific">Paenibacillus psychroresistens</name>
    <dbReference type="NCBI Taxonomy" id="1778678"/>
    <lineage>
        <taxon>Bacteria</taxon>
        <taxon>Bacillati</taxon>
        <taxon>Bacillota</taxon>
        <taxon>Bacilli</taxon>
        <taxon>Bacillales</taxon>
        <taxon>Paenibacillaceae</taxon>
        <taxon>Paenibacillus</taxon>
    </lineage>
</organism>
<dbReference type="SUPFAM" id="SSF161098">
    <property type="entry name" value="MetI-like"/>
    <property type="match status" value="1"/>
</dbReference>
<comment type="similarity">
    <text evidence="7">Belongs to the binding-protein-dependent transport system permease family.</text>
</comment>
<dbReference type="RefSeq" id="WP_155705002.1">
    <property type="nucleotide sequence ID" value="NZ_CP034235.1"/>
</dbReference>
<dbReference type="CDD" id="cd06261">
    <property type="entry name" value="TM_PBP2"/>
    <property type="match status" value="1"/>
</dbReference>
<keyword evidence="5 7" id="KW-1133">Transmembrane helix</keyword>
<keyword evidence="10" id="KW-1185">Reference proteome</keyword>
<feature type="transmembrane region" description="Helical" evidence="7">
    <location>
        <begin position="157"/>
        <end position="179"/>
    </location>
</feature>
<keyword evidence="2 7" id="KW-0813">Transport</keyword>
<dbReference type="Pfam" id="PF00528">
    <property type="entry name" value="BPD_transp_1"/>
    <property type="match status" value="1"/>
</dbReference>
<dbReference type="GO" id="GO:0055085">
    <property type="term" value="P:transmembrane transport"/>
    <property type="evidence" value="ECO:0007669"/>
    <property type="project" value="InterPro"/>
</dbReference>
<dbReference type="InterPro" id="IPR035906">
    <property type="entry name" value="MetI-like_sf"/>
</dbReference>
<dbReference type="KEGG" id="ppsc:EHS13_35430"/>
<proteinExistence type="inferred from homology"/>
<evidence type="ECO:0000256" key="7">
    <source>
        <dbReference type="RuleBase" id="RU363032"/>
    </source>
</evidence>
<feature type="transmembrane region" description="Helical" evidence="7">
    <location>
        <begin position="275"/>
        <end position="300"/>
    </location>
</feature>
<dbReference type="GO" id="GO:0005886">
    <property type="term" value="C:plasma membrane"/>
    <property type="evidence" value="ECO:0007669"/>
    <property type="project" value="UniProtKB-SubCell"/>
</dbReference>
<feature type="transmembrane region" description="Helical" evidence="7">
    <location>
        <begin position="12"/>
        <end position="37"/>
    </location>
</feature>
<evidence type="ECO:0000256" key="2">
    <source>
        <dbReference type="ARBA" id="ARBA00022448"/>
    </source>
</evidence>
<evidence type="ECO:0000256" key="5">
    <source>
        <dbReference type="ARBA" id="ARBA00022989"/>
    </source>
</evidence>
<name>A0A6B8RTR1_9BACL</name>
<feature type="domain" description="ABC transmembrane type-1" evidence="8">
    <location>
        <begin position="70"/>
        <end position="297"/>
    </location>
</feature>
<dbReference type="PANTHER" id="PTHR43227:SF8">
    <property type="entry name" value="DIACETYLCHITOBIOSE UPTAKE SYSTEM PERMEASE PROTEIN DASB"/>
    <property type="match status" value="1"/>
</dbReference>
<evidence type="ECO:0000259" key="8">
    <source>
        <dbReference type="PROSITE" id="PS50928"/>
    </source>
</evidence>
<gene>
    <name evidence="9" type="ORF">EHS13_35430</name>
</gene>
<evidence type="ECO:0000256" key="3">
    <source>
        <dbReference type="ARBA" id="ARBA00022475"/>
    </source>
</evidence>
<evidence type="ECO:0000256" key="6">
    <source>
        <dbReference type="ARBA" id="ARBA00023136"/>
    </source>
</evidence>
<reference evidence="10" key="1">
    <citation type="submission" date="2018-11" db="EMBL/GenBank/DDBJ databases">
        <title>Complete genome sequence of Paenibacillus sp. ML311-T8.</title>
        <authorList>
            <person name="Nam Y.-D."/>
            <person name="Kang J."/>
            <person name="Chung W.-H."/>
            <person name="Park Y.S."/>
        </authorList>
    </citation>
    <scope>NUCLEOTIDE SEQUENCE [LARGE SCALE GENOMIC DNA]</scope>
    <source>
        <strain evidence="10">ML311-T8</strain>
    </source>
</reference>
<dbReference type="Gene3D" id="1.10.3720.10">
    <property type="entry name" value="MetI-like"/>
    <property type="match status" value="1"/>
</dbReference>
<keyword evidence="4 7" id="KW-0812">Transmembrane</keyword>
<evidence type="ECO:0000313" key="10">
    <source>
        <dbReference type="Proteomes" id="UP000426246"/>
    </source>
</evidence>
<evidence type="ECO:0000256" key="1">
    <source>
        <dbReference type="ARBA" id="ARBA00004651"/>
    </source>
</evidence>
<dbReference type="PROSITE" id="PS50928">
    <property type="entry name" value="ABC_TM1"/>
    <property type="match status" value="1"/>
</dbReference>
<dbReference type="InterPro" id="IPR000515">
    <property type="entry name" value="MetI-like"/>
</dbReference>
<dbReference type="EMBL" id="CP034235">
    <property type="protein sequence ID" value="QGQ99781.1"/>
    <property type="molecule type" value="Genomic_DNA"/>
</dbReference>
<comment type="subcellular location">
    <subcellularLocation>
        <location evidence="1 7">Cell membrane</location>
        <topology evidence="1 7">Multi-pass membrane protein</topology>
    </subcellularLocation>
</comment>
<dbReference type="InterPro" id="IPR050809">
    <property type="entry name" value="UgpAE/MalFG_permease"/>
</dbReference>
<evidence type="ECO:0000313" key="9">
    <source>
        <dbReference type="EMBL" id="QGQ99781.1"/>
    </source>
</evidence>
<feature type="transmembrane region" description="Helical" evidence="7">
    <location>
        <begin position="76"/>
        <end position="96"/>
    </location>
</feature>
<dbReference type="Proteomes" id="UP000426246">
    <property type="component" value="Chromosome"/>
</dbReference>
<dbReference type="OrthoDB" id="5174895at2"/>
<accession>A0A6B8RTR1</accession>
<feature type="transmembrane region" description="Helical" evidence="7">
    <location>
        <begin position="108"/>
        <end position="128"/>
    </location>
</feature>
<dbReference type="AlphaFoldDB" id="A0A6B8RTR1"/>
<evidence type="ECO:0000256" key="4">
    <source>
        <dbReference type="ARBA" id="ARBA00022692"/>
    </source>
</evidence>